<dbReference type="PANTHER" id="PTHR48081">
    <property type="entry name" value="AB HYDROLASE SUPERFAMILY PROTEIN C4A8.06C"/>
    <property type="match status" value="1"/>
</dbReference>
<dbReference type="OrthoDB" id="3181909at2"/>
<feature type="domain" description="Alpha/beta hydrolase fold-3" evidence="2">
    <location>
        <begin position="87"/>
        <end position="292"/>
    </location>
</feature>
<keyword evidence="1 3" id="KW-0378">Hydrolase</keyword>
<evidence type="ECO:0000313" key="3">
    <source>
        <dbReference type="EMBL" id="ADJ48247.1"/>
    </source>
</evidence>
<sequence length="316" mass="32981">MTVAVDVEIAAALAPVYEAMKAIPPLAPGDWRGRREVFGAAIAAQAALLPVPDGVVVTSCAATAEDGATIPMRLYRPAEVRSPALAVYFHGGGMFLGSLDTHDARCRTYAELSGIPLLSVGYRLAPEHPHPVPVEDCFAAVRWAAGNAAGLGADPNRIAVMGDSAGGGLAAGVALLARDRGAPAVAAQILIHPMLDDRTIVARPDLEGIATWTVEDNRTGWRCLLGEAAGGPDTPGYAAPARATDLRGLPPAYVETGQLDIFRDENITYADRLGRAGVPVELIQYPAVPHAFDTFDPEAAVSRRATAGRVLALQAL</sequence>
<name>A0A0H3DDG5_AMYMU</name>
<dbReference type="PATRIC" id="fig|749927.5.peg.6773"/>
<dbReference type="InterPro" id="IPR050300">
    <property type="entry name" value="GDXG_lipolytic_enzyme"/>
</dbReference>
<dbReference type="AlphaFoldDB" id="A0A0H3DDG5"/>
<evidence type="ECO:0000313" key="4">
    <source>
        <dbReference type="Proteomes" id="UP000000328"/>
    </source>
</evidence>
<dbReference type="GO" id="GO:0016787">
    <property type="term" value="F:hydrolase activity"/>
    <property type="evidence" value="ECO:0007669"/>
    <property type="project" value="UniProtKB-KW"/>
</dbReference>
<dbReference type="KEGG" id="amd:AMED_6516"/>
<gene>
    <name evidence="3" type="ordered locus">AMED_6516</name>
</gene>
<evidence type="ECO:0000259" key="2">
    <source>
        <dbReference type="Pfam" id="PF07859"/>
    </source>
</evidence>
<dbReference type="Gene3D" id="3.40.50.1820">
    <property type="entry name" value="alpha/beta hydrolase"/>
    <property type="match status" value="1"/>
</dbReference>
<proteinExistence type="predicted"/>
<dbReference type="EMBL" id="CP002000">
    <property type="protein sequence ID" value="ADJ48247.1"/>
    <property type="molecule type" value="Genomic_DNA"/>
</dbReference>
<evidence type="ECO:0000256" key="1">
    <source>
        <dbReference type="ARBA" id="ARBA00022801"/>
    </source>
</evidence>
<dbReference type="SUPFAM" id="SSF53474">
    <property type="entry name" value="alpha/beta-Hydrolases"/>
    <property type="match status" value="1"/>
</dbReference>
<dbReference type="InterPro" id="IPR013094">
    <property type="entry name" value="AB_hydrolase_3"/>
</dbReference>
<dbReference type="eggNOG" id="COG0657">
    <property type="taxonomic scope" value="Bacteria"/>
</dbReference>
<dbReference type="RefSeq" id="WP_013228296.1">
    <property type="nucleotide sequence ID" value="NC_014318.1"/>
</dbReference>
<dbReference type="Proteomes" id="UP000000328">
    <property type="component" value="Chromosome"/>
</dbReference>
<protein>
    <submittedName>
        <fullName evidence="3">Alpha/beta hydrolase</fullName>
    </submittedName>
</protein>
<dbReference type="GeneID" id="92874169"/>
<dbReference type="Pfam" id="PF07859">
    <property type="entry name" value="Abhydrolase_3"/>
    <property type="match status" value="1"/>
</dbReference>
<dbReference type="PANTHER" id="PTHR48081:SF8">
    <property type="entry name" value="ALPHA_BETA HYDROLASE FOLD-3 DOMAIN-CONTAINING PROTEIN-RELATED"/>
    <property type="match status" value="1"/>
</dbReference>
<reference evidence="3 4" key="1">
    <citation type="journal article" date="2010" name="Cell Res.">
        <title>Complete genome sequence of the rifamycin SV-producing Amycolatopsis mediterranei U32 revealed its genetic characteristics in phylogeny and metabolism.</title>
        <authorList>
            <person name="Zhao W."/>
            <person name="Zhong Y."/>
            <person name="Yuan H."/>
            <person name="Wang J."/>
            <person name="Zheng H."/>
            <person name="Wang Y."/>
            <person name="Cen X."/>
            <person name="Xu F."/>
            <person name="Bai J."/>
            <person name="Han X."/>
            <person name="Lu G."/>
            <person name="Zhu Y."/>
            <person name="Shao Z."/>
            <person name="Yan H."/>
            <person name="Li C."/>
            <person name="Peng N."/>
            <person name="Zhang Z."/>
            <person name="Zhang Y."/>
            <person name="Lin W."/>
            <person name="Fan Y."/>
            <person name="Qin Z."/>
            <person name="Hu Y."/>
            <person name="Zhu B."/>
            <person name="Wang S."/>
            <person name="Ding X."/>
            <person name="Zhao G.P."/>
        </authorList>
    </citation>
    <scope>NUCLEOTIDE SEQUENCE [LARGE SCALE GENOMIC DNA]</scope>
    <source>
        <strain evidence="4">U-32</strain>
    </source>
</reference>
<accession>A0A0H3DDG5</accession>
<dbReference type="InterPro" id="IPR029058">
    <property type="entry name" value="AB_hydrolase_fold"/>
</dbReference>
<dbReference type="HOGENOM" id="CLU_012494_6_1_11"/>
<organism evidence="3 4">
    <name type="scientific">Amycolatopsis mediterranei (strain U-32)</name>
    <dbReference type="NCBI Taxonomy" id="749927"/>
    <lineage>
        <taxon>Bacteria</taxon>
        <taxon>Bacillati</taxon>
        <taxon>Actinomycetota</taxon>
        <taxon>Actinomycetes</taxon>
        <taxon>Pseudonocardiales</taxon>
        <taxon>Pseudonocardiaceae</taxon>
        <taxon>Amycolatopsis</taxon>
    </lineage>
</organism>